<feature type="transmembrane region" description="Helical" evidence="4">
    <location>
        <begin position="224"/>
        <end position="246"/>
    </location>
</feature>
<sequence length="340" mass="41648">MTTNKGISPAEFRLHSRKFKVDFTPSNYFEKFRFEIIIQKLVFWFWRRYGIYFYIQKFKFLDKKILFHVYFYKTFLYPRFLYFMSKTRLYRGGLSSPYGSRQFKFIGVNFYNRGFFEALDKLKYKKPSLVYKHQSIKPRIHNSMKWRYKKFKNPQNSFLQPSRAIAFSKHFFTYFFLHFFQCQSLILSKSLYKAAMSNPHFKTEHQVLLFRTKYLKRYPWAFDFLFLLNYSLTFGNPGFVLPFYLAQVTRKYRQFKYAAMLFNTLRKFYFYKRNIRAIKILVNGTYNRHGRTHFKILRIGDLALADRNACIMYDAIQWLSPYGAVSLKLWIYYADYFTVR</sequence>
<evidence type="ECO:0000256" key="4">
    <source>
        <dbReference type="SAM" id="Phobius"/>
    </source>
</evidence>
<keyword evidence="4" id="KW-1133">Transmembrane helix</keyword>
<dbReference type="GO" id="GO:1990904">
    <property type="term" value="C:ribonucleoprotein complex"/>
    <property type="evidence" value="ECO:0007669"/>
    <property type="project" value="UniProtKB-KW"/>
</dbReference>
<keyword evidence="2 5" id="KW-0689">Ribosomal protein</keyword>
<dbReference type="InterPro" id="IPR036419">
    <property type="entry name" value="Ribosomal_S3_C_sf"/>
</dbReference>
<keyword evidence="5" id="KW-0496">Mitochondrion</keyword>
<accession>A0A0B5GCM6</accession>
<keyword evidence="4" id="KW-0812">Transmembrane</keyword>
<evidence type="ECO:0000313" key="5">
    <source>
        <dbReference type="EMBL" id="AJF22836.1"/>
    </source>
</evidence>
<gene>
    <name evidence="5" type="primary">rps3</name>
</gene>
<protein>
    <submittedName>
        <fullName evidence="5">Ribosomal protein S3</fullName>
    </submittedName>
</protein>
<comment type="similarity">
    <text evidence="1">Belongs to the universal ribosomal protein uS3 family.</text>
</comment>
<reference evidence="5" key="1">
    <citation type="journal article" date="2014" name="Nucleic Acids Res.">
        <title>Widespread occurrence of organelle genome-encoded 5S rRNAs including permuted molecules.</title>
        <authorList>
            <person name="Valach M."/>
            <person name="Burger G."/>
            <person name="Gray M.W."/>
            <person name="Lang B.F."/>
        </authorList>
    </citation>
    <scope>NUCLEOTIDE SEQUENCE</scope>
    <source>
        <strain evidence="5">ATCC 50344</strain>
    </source>
</reference>
<dbReference type="EMBL" id="KP165385">
    <property type="protein sequence ID" value="AJF22836.1"/>
    <property type="molecule type" value="Genomic_DNA"/>
</dbReference>
<proteinExistence type="inferred from homology"/>
<dbReference type="Gene3D" id="3.30.1140.32">
    <property type="entry name" value="Ribosomal protein S3, C-terminal domain"/>
    <property type="match status" value="1"/>
</dbReference>
<dbReference type="SUPFAM" id="SSF54821">
    <property type="entry name" value="Ribosomal protein S3 C-terminal domain"/>
    <property type="match status" value="1"/>
</dbReference>
<keyword evidence="4" id="KW-0472">Membrane</keyword>
<evidence type="ECO:0000256" key="3">
    <source>
        <dbReference type="ARBA" id="ARBA00023274"/>
    </source>
</evidence>
<dbReference type="GeneID" id="22975976"/>
<evidence type="ECO:0000256" key="1">
    <source>
        <dbReference type="ARBA" id="ARBA00010761"/>
    </source>
</evidence>
<keyword evidence="3" id="KW-0687">Ribonucleoprotein</keyword>
<dbReference type="GO" id="GO:0005840">
    <property type="term" value="C:ribosome"/>
    <property type="evidence" value="ECO:0007669"/>
    <property type="project" value="UniProtKB-KW"/>
</dbReference>
<geneLocation type="mitochondrion" evidence="5"/>
<dbReference type="AlphaFoldDB" id="A0A0B5GCM6"/>
<organism evidence="5">
    <name type="scientific">Paracercomonas marina</name>
    <dbReference type="NCBI Taxonomy" id="372086"/>
    <lineage>
        <taxon>Eukaryota</taxon>
        <taxon>Sar</taxon>
        <taxon>Rhizaria</taxon>
        <taxon>Cercozoa</taxon>
        <taxon>Cercomonadida</taxon>
        <taxon>Cercomonadidae</taxon>
        <taxon>Paracercomonas</taxon>
    </lineage>
</organism>
<name>A0A0B5GCM6_9EUKA</name>
<evidence type="ECO:0000256" key="2">
    <source>
        <dbReference type="ARBA" id="ARBA00022980"/>
    </source>
</evidence>
<dbReference type="RefSeq" id="YP_009118057.1">
    <property type="nucleotide sequence ID" value="NC_026310.1"/>
</dbReference>